<dbReference type="Proteomes" id="UP000276899">
    <property type="component" value="Chromosome"/>
</dbReference>
<feature type="transmembrane region" description="Helical" evidence="6">
    <location>
        <begin position="100"/>
        <end position="120"/>
    </location>
</feature>
<dbReference type="EMBL" id="LR134363">
    <property type="protein sequence ID" value="VEG75659.1"/>
    <property type="molecule type" value="Genomic_DNA"/>
</dbReference>
<evidence type="ECO:0000256" key="7">
    <source>
        <dbReference type="SAM" id="MobiDB-lite"/>
    </source>
</evidence>
<protein>
    <recommendedName>
        <fullName evidence="6">Probable membrane transporter protein</fullName>
    </recommendedName>
</protein>
<name>A0A3S4WLN9_9ACTO</name>
<dbReference type="AlphaFoldDB" id="A0A3S4WLN9"/>
<evidence type="ECO:0000256" key="6">
    <source>
        <dbReference type="RuleBase" id="RU363041"/>
    </source>
</evidence>
<evidence type="ECO:0000256" key="5">
    <source>
        <dbReference type="ARBA" id="ARBA00023136"/>
    </source>
</evidence>
<keyword evidence="5 6" id="KW-0472">Membrane</keyword>
<dbReference type="PANTHER" id="PTHR43701">
    <property type="entry name" value="MEMBRANE TRANSPORTER PROTEIN MJ0441-RELATED"/>
    <property type="match status" value="1"/>
</dbReference>
<dbReference type="GO" id="GO:0005886">
    <property type="term" value="C:plasma membrane"/>
    <property type="evidence" value="ECO:0007669"/>
    <property type="project" value="UniProtKB-SubCell"/>
</dbReference>
<keyword evidence="6" id="KW-1003">Cell membrane</keyword>
<feature type="transmembrane region" description="Helical" evidence="6">
    <location>
        <begin position="233"/>
        <end position="254"/>
    </location>
</feature>
<dbReference type="STRING" id="1278298.GCA_000428685_01321"/>
<feature type="compositionally biased region" description="Low complexity" evidence="7">
    <location>
        <begin position="331"/>
        <end position="342"/>
    </location>
</feature>
<evidence type="ECO:0000313" key="9">
    <source>
        <dbReference type="Proteomes" id="UP000276899"/>
    </source>
</evidence>
<proteinExistence type="inferred from homology"/>
<feature type="region of interest" description="Disordered" evidence="7">
    <location>
        <begin position="319"/>
        <end position="349"/>
    </location>
</feature>
<feature type="transmembrane region" description="Helical" evidence="6">
    <location>
        <begin position="175"/>
        <end position="197"/>
    </location>
</feature>
<evidence type="ECO:0000256" key="4">
    <source>
        <dbReference type="ARBA" id="ARBA00022989"/>
    </source>
</evidence>
<dbReference type="PANTHER" id="PTHR43701:SF12">
    <property type="entry name" value="MEMBRANE TRANSPORTER PROTEIN YTNM-RELATED"/>
    <property type="match status" value="1"/>
</dbReference>
<dbReference type="InterPro" id="IPR051598">
    <property type="entry name" value="TSUP/Inactive_protease-like"/>
</dbReference>
<evidence type="ECO:0000256" key="2">
    <source>
        <dbReference type="ARBA" id="ARBA00009142"/>
    </source>
</evidence>
<sequence>MRKLILLALVGLVAQLVDGALGMGYGVTSSSLLLLAGLSPALASASVHLAEIGTTLAGGTSHWRLGNTDMRLVARLGLPGAVGAFTGATLLSHLSTSSSTPITATLLALLGAYVLVRFAVRPPAGTGARRSPHGSRLLVPLGLVGGLVDATGGGGWGPVTTTTLMTQGRTAPRTVIGSVSASEFMVTVAASAGFLLGLGTSGLSLGVVAALLAGGLVAAPIAAWLVSRLPGPVLGTAVGGLIVATNLSTLLSWASAPTPVYSVGYTLLVVAWVGFLLLAVRRARAEAASIAMAARQAEATESTGIAGITEAAVSSVASEEAASGRADEQAAPRSRAQRRPAPVLASQGI</sequence>
<gene>
    <name evidence="8" type="ORF">NCTC11923_02331</name>
</gene>
<keyword evidence="4 6" id="KW-1133">Transmembrane helix</keyword>
<feature type="transmembrane region" description="Helical" evidence="6">
    <location>
        <begin position="29"/>
        <end position="51"/>
    </location>
</feature>
<accession>A0A3S4WLN9</accession>
<comment type="subcellular location">
    <subcellularLocation>
        <location evidence="6">Cell membrane</location>
        <topology evidence="6">Multi-pass membrane protein</topology>
    </subcellularLocation>
    <subcellularLocation>
        <location evidence="1">Membrane</location>
        <topology evidence="1">Multi-pass membrane protein</topology>
    </subcellularLocation>
</comment>
<keyword evidence="9" id="KW-1185">Reference proteome</keyword>
<feature type="transmembrane region" description="Helical" evidence="6">
    <location>
        <begin position="72"/>
        <end position="94"/>
    </location>
</feature>
<evidence type="ECO:0000256" key="3">
    <source>
        <dbReference type="ARBA" id="ARBA00022692"/>
    </source>
</evidence>
<comment type="similarity">
    <text evidence="2 6">Belongs to the 4-toluene sulfonate uptake permease (TSUP) (TC 2.A.102) family.</text>
</comment>
<reference evidence="8 9" key="1">
    <citation type="submission" date="2018-12" db="EMBL/GenBank/DDBJ databases">
        <authorList>
            <consortium name="Pathogen Informatics"/>
        </authorList>
    </citation>
    <scope>NUCLEOTIDE SEQUENCE [LARGE SCALE GENOMIC DNA]</scope>
    <source>
        <strain evidence="8 9">NCTC11923</strain>
    </source>
</reference>
<dbReference type="KEGG" id="asla:NCTC11923_02331"/>
<feature type="transmembrane region" description="Helical" evidence="6">
    <location>
        <begin position="203"/>
        <end position="226"/>
    </location>
</feature>
<organism evidence="8 9">
    <name type="scientific">Actinomyces slackii</name>
    <dbReference type="NCBI Taxonomy" id="52774"/>
    <lineage>
        <taxon>Bacteria</taxon>
        <taxon>Bacillati</taxon>
        <taxon>Actinomycetota</taxon>
        <taxon>Actinomycetes</taxon>
        <taxon>Actinomycetales</taxon>
        <taxon>Actinomycetaceae</taxon>
        <taxon>Actinomyces</taxon>
    </lineage>
</organism>
<evidence type="ECO:0000256" key="1">
    <source>
        <dbReference type="ARBA" id="ARBA00004141"/>
    </source>
</evidence>
<evidence type="ECO:0000313" key="8">
    <source>
        <dbReference type="EMBL" id="VEG75659.1"/>
    </source>
</evidence>
<keyword evidence="3 6" id="KW-0812">Transmembrane</keyword>
<dbReference type="InterPro" id="IPR002781">
    <property type="entry name" value="TM_pro_TauE-like"/>
</dbReference>
<dbReference type="Pfam" id="PF01925">
    <property type="entry name" value="TauE"/>
    <property type="match status" value="1"/>
</dbReference>
<dbReference type="RefSeq" id="WP_051281431.1">
    <property type="nucleotide sequence ID" value="NZ_CBCRWE010000035.1"/>
</dbReference>
<feature type="transmembrane region" description="Helical" evidence="6">
    <location>
        <begin position="260"/>
        <end position="280"/>
    </location>
</feature>